<dbReference type="Proteomes" id="UP000486351">
    <property type="component" value="Unassembled WGS sequence"/>
</dbReference>
<feature type="region of interest" description="Disordered" evidence="1">
    <location>
        <begin position="1"/>
        <end position="30"/>
    </location>
</feature>
<dbReference type="EMBL" id="QXFY01000180">
    <property type="protein sequence ID" value="KAE9353359.1"/>
    <property type="molecule type" value="Genomic_DNA"/>
</dbReference>
<feature type="compositionally biased region" description="Basic residues" evidence="1">
    <location>
        <begin position="204"/>
        <end position="214"/>
    </location>
</feature>
<comment type="caution">
    <text evidence="2">The sequence shown here is derived from an EMBL/GenBank/DDBJ whole genome shotgun (WGS) entry which is preliminary data.</text>
</comment>
<gene>
    <name evidence="2" type="ORF">PF008_g5035</name>
</gene>
<feature type="region of interest" description="Disordered" evidence="1">
    <location>
        <begin position="125"/>
        <end position="272"/>
    </location>
</feature>
<reference evidence="2 3" key="1">
    <citation type="submission" date="2018-09" db="EMBL/GenBank/DDBJ databases">
        <title>Genomic investigation of the strawberry pathogen Phytophthora fragariae indicates pathogenicity is determined by transcriptional variation in three key races.</title>
        <authorList>
            <person name="Adams T.M."/>
            <person name="Armitage A.D."/>
            <person name="Sobczyk M.K."/>
            <person name="Bates H.J."/>
            <person name="Dunwell J.M."/>
            <person name="Nellist C.F."/>
            <person name="Harrison R.J."/>
        </authorList>
    </citation>
    <scope>NUCLEOTIDE SEQUENCE [LARGE SCALE GENOMIC DNA]</scope>
    <source>
        <strain evidence="2 3">NOV-77</strain>
    </source>
</reference>
<evidence type="ECO:0000256" key="1">
    <source>
        <dbReference type="SAM" id="MobiDB-lite"/>
    </source>
</evidence>
<accession>A0A6G0S9P3</accession>
<feature type="compositionally biased region" description="Basic and acidic residues" evidence="1">
    <location>
        <begin position="168"/>
        <end position="179"/>
    </location>
</feature>
<organism evidence="2 3">
    <name type="scientific">Phytophthora fragariae</name>
    <dbReference type="NCBI Taxonomy" id="53985"/>
    <lineage>
        <taxon>Eukaryota</taxon>
        <taxon>Sar</taxon>
        <taxon>Stramenopiles</taxon>
        <taxon>Oomycota</taxon>
        <taxon>Peronosporomycetes</taxon>
        <taxon>Peronosporales</taxon>
        <taxon>Peronosporaceae</taxon>
        <taxon>Phytophthora</taxon>
    </lineage>
</organism>
<evidence type="ECO:0000313" key="2">
    <source>
        <dbReference type="EMBL" id="KAE9353359.1"/>
    </source>
</evidence>
<dbReference type="AlphaFoldDB" id="A0A6G0S9P3"/>
<evidence type="ECO:0000313" key="3">
    <source>
        <dbReference type="Proteomes" id="UP000486351"/>
    </source>
</evidence>
<protein>
    <submittedName>
        <fullName evidence="2">Uncharacterized protein</fullName>
    </submittedName>
</protein>
<sequence>MTKASFPVESGGGRKRGSGERDGATGETLATEAEAEALDEEFPGVASFWQQWPDLAKELAEDDAMCEQDFALEEKDGERSKERDEDNRQIQAVVRRVRAEVMRRDGAKAVISVATTRPAMAAGRYCHSKTSTTDGMAATNLEERDKELSDEAVTSQGTTGDGAPDESEGGRHRHDELPRMEQTLTSEDEINMGSVQRVREATKKARKEAKRQRKQNCEAKRQDTAAKESEIPEPDGAEAESEEASGAVAVSRTSAVGSAEDNEGGEHVAQHS</sequence>
<feature type="compositionally biased region" description="Basic and acidic residues" evidence="1">
    <location>
        <begin position="215"/>
        <end position="230"/>
    </location>
</feature>
<name>A0A6G0S9P3_9STRA</name>
<proteinExistence type="predicted"/>
<feature type="compositionally biased region" description="Acidic residues" evidence="1">
    <location>
        <begin position="231"/>
        <end position="243"/>
    </location>
</feature>